<proteinExistence type="predicted"/>
<keyword evidence="6" id="KW-1185">Reference proteome</keyword>
<dbReference type="GO" id="GO:0005737">
    <property type="term" value="C:cytoplasm"/>
    <property type="evidence" value="ECO:0007669"/>
    <property type="project" value="UniProtKB-SubCell"/>
</dbReference>
<keyword evidence="4" id="KW-0677">Repeat</keyword>
<dbReference type="SMART" id="SM00320">
    <property type="entry name" value="WD40"/>
    <property type="match status" value="3"/>
</dbReference>
<evidence type="ECO:0000256" key="4">
    <source>
        <dbReference type="ARBA" id="ARBA00022737"/>
    </source>
</evidence>
<organism evidence="5 6">
    <name type="scientific">Pisolithus microcarpus 441</name>
    <dbReference type="NCBI Taxonomy" id="765257"/>
    <lineage>
        <taxon>Eukaryota</taxon>
        <taxon>Fungi</taxon>
        <taxon>Dikarya</taxon>
        <taxon>Basidiomycota</taxon>
        <taxon>Agaricomycotina</taxon>
        <taxon>Agaricomycetes</taxon>
        <taxon>Agaricomycetidae</taxon>
        <taxon>Boletales</taxon>
        <taxon>Sclerodermatineae</taxon>
        <taxon>Pisolithaceae</taxon>
        <taxon>Pisolithus</taxon>
    </lineage>
</organism>
<protein>
    <submittedName>
        <fullName evidence="5">Uncharacterized protein</fullName>
    </submittedName>
</protein>
<dbReference type="PANTHER" id="PTHR12442:SF22">
    <property type="entry name" value="CYTOPLASMIC DYNEIN 1 INTERMEDIATE CHAIN-RELATED"/>
    <property type="match status" value="1"/>
</dbReference>
<evidence type="ECO:0000256" key="1">
    <source>
        <dbReference type="ARBA" id="ARBA00004496"/>
    </source>
</evidence>
<dbReference type="GO" id="GO:0045503">
    <property type="term" value="F:dynein light chain binding"/>
    <property type="evidence" value="ECO:0007669"/>
    <property type="project" value="TreeGrafter"/>
</dbReference>
<keyword evidence="3" id="KW-0853">WD repeat</keyword>
<dbReference type="InterPro" id="IPR036322">
    <property type="entry name" value="WD40_repeat_dom_sf"/>
</dbReference>
<dbReference type="AlphaFoldDB" id="A0A0C9YKI4"/>
<dbReference type="SUPFAM" id="SSF50978">
    <property type="entry name" value="WD40 repeat-like"/>
    <property type="match status" value="1"/>
</dbReference>
<accession>A0A0C9YKI4</accession>
<reference evidence="5 6" key="1">
    <citation type="submission" date="2014-04" db="EMBL/GenBank/DDBJ databases">
        <authorList>
            <consortium name="DOE Joint Genome Institute"/>
            <person name="Kuo A."/>
            <person name="Kohler A."/>
            <person name="Costa M.D."/>
            <person name="Nagy L.G."/>
            <person name="Floudas D."/>
            <person name="Copeland A."/>
            <person name="Barry K.W."/>
            <person name="Cichocki N."/>
            <person name="Veneault-Fourrey C."/>
            <person name="LaButti K."/>
            <person name="Lindquist E.A."/>
            <person name="Lipzen A."/>
            <person name="Lundell T."/>
            <person name="Morin E."/>
            <person name="Murat C."/>
            <person name="Sun H."/>
            <person name="Tunlid A."/>
            <person name="Henrissat B."/>
            <person name="Grigoriev I.V."/>
            <person name="Hibbett D.S."/>
            <person name="Martin F."/>
            <person name="Nordberg H.P."/>
            <person name="Cantor M.N."/>
            <person name="Hua S.X."/>
        </authorList>
    </citation>
    <scope>NUCLEOTIDE SEQUENCE [LARGE SCALE GENOMIC DNA]</scope>
    <source>
        <strain evidence="5 6">441</strain>
    </source>
</reference>
<dbReference type="Gene3D" id="2.130.10.10">
    <property type="entry name" value="YVTN repeat-like/Quinoprotein amine dehydrogenase"/>
    <property type="match status" value="1"/>
</dbReference>
<dbReference type="PANTHER" id="PTHR12442">
    <property type="entry name" value="DYNEIN INTERMEDIATE CHAIN"/>
    <property type="match status" value="1"/>
</dbReference>
<dbReference type="GO" id="GO:0005868">
    <property type="term" value="C:cytoplasmic dynein complex"/>
    <property type="evidence" value="ECO:0007669"/>
    <property type="project" value="TreeGrafter"/>
</dbReference>
<dbReference type="Proteomes" id="UP000054018">
    <property type="component" value="Unassembled WGS sequence"/>
</dbReference>
<dbReference type="GO" id="GO:0045504">
    <property type="term" value="F:dynein heavy chain binding"/>
    <property type="evidence" value="ECO:0007669"/>
    <property type="project" value="TreeGrafter"/>
</dbReference>
<evidence type="ECO:0000313" key="5">
    <source>
        <dbReference type="EMBL" id="KIK25465.1"/>
    </source>
</evidence>
<name>A0A0C9YKI4_9AGAM</name>
<dbReference type="HOGENOM" id="CLU_095800_0_0_1"/>
<dbReference type="InterPro" id="IPR050687">
    <property type="entry name" value="Dynein_IC"/>
</dbReference>
<evidence type="ECO:0000256" key="3">
    <source>
        <dbReference type="ARBA" id="ARBA00022574"/>
    </source>
</evidence>
<sequence>MLDFPDNETTTFWVGTKEGNVYQANRYDRAGVKAGLNQQDIYKGHAGHVMRLRFHPLAGPVDFSDLFLAASMDWMVKLWQAKSLAKPSTTACTIPPVYSFDEVDNYVYDAKWHLVHPVVFGTADSSGKFDSWNSNNDTEVSAITTNIGMGHAINKLEWDRKDGRHAALGCSDGKLYTYDIGDIVIPGESKWTGLQKTSCGDGQQ</sequence>
<evidence type="ECO:0000256" key="2">
    <source>
        <dbReference type="ARBA" id="ARBA00022490"/>
    </source>
</evidence>
<dbReference type="OrthoDB" id="3182772at2759"/>
<evidence type="ECO:0000313" key="6">
    <source>
        <dbReference type="Proteomes" id="UP000054018"/>
    </source>
</evidence>
<keyword evidence="2" id="KW-0963">Cytoplasm</keyword>
<dbReference type="GO" id="GO:0010970">
    <property type="term" value="P:transport along microtubule"/>
    <property type="evidence" value="ECO:0007669"/>
    <property type="project" value="TreeGrafter"/>
</dbReference>
<reference evidence="6" key="2">
    <citation type="submission" date="2015-01" db="EMBL/GenBank/DDBJ databases">
        <title>Evolutionary Origins and Diversification of the Mycorrhizal Mutualists.</title>
        <authorList>
            <consortium name="DOE Joint Genome Institute"/>
            <consortium name="Mycorrhizal Genomics Consortium"/>
            <person name="Kohler A."/>
            <person name="Kuo A."/>
            <person name="Nagy L.G."/>
            <person name="Floudas D."/>
            <person name="Copeland A."/>
            <person name="Barry K.W."/>
            <person name="Cichocki N."/>
            <person name="Veneault-Fourrey C."/>
            <person name="LaButti K."/>
            <person name="Lindquist E.A."/>
            <person name="Lipzen A."/>
            <person name="Lundell T."/>
            <person name="Morin E."/>
            <person name="Murat C."/>
            <person name="Riley R."/>
            <person name="Ohm R."/>
            <person name="Sun H."/>
            <person name="Tunlid A."/>
            <person name="Henrissat B."/>
            <person name="Grigoriev I.V."/>
            <person name="Hibbett D.S."/>
            <person name="Martin F."/>
        </authorList>
    </citation>
    <scope>NUCLEOTIDE SEQUENCE [LARGE SCALE GENOMIC DNA]</scope>
    <source>
        <strain evidence="6">441</strain>
    </source>
</reference>
<dbReference type="EMBL" id="KN833707">
    <property type="protein sequence ID" value="KIK25465.1"/>
    <property type="molecule type" value="Genomic_DNA"/>
</dbReference>
<comment type="subcellular location">
    <subcellularLocation>
        <location evidence="1">Cytoplasm</location>
    </subcellularLocation>
</comment>
<dbReference type="InterPro" id="IPR001680">
    <property type="entry name" value="WD40_rpt"/>
</dbReference>
<dbReference type="InterPro" id="IPR015943">
    <property type="entry name" value="WD40/YVTN_repeat-like_dom_sf"/>
</dbReference>
<gene>
    <name evidence="5" type="ORF">PISMIDRAFT_9505</name>
</gene>
<dbReference type="STRING" id="765257.A0A0C9YKI4"/>